<dbReference type="PROSITE" id="PS00086">
    <property type="entry name" value="CYTOCHROME_P450"/>
    <property type="match status" value="1"/>
</dbReference>
<comment type="similarity">
    <text evidence="2 7">Belongs to the cytochrome P450 family.</text>
</comment>
<dbReference type="Pfam" id="PF00067">
    <property type="entry name" value="p450"/>
    <property type="match status" value="2"/>
</dbReference>
<keyword evidence="8" id="KW-0489">Methyltransferase</keyword>
<dbReference type="InterPro" id="IPR017972">
    <property type="entry name" value="Cyt_P450_CS"/>
</dbReference>
<organism evidence="8 9">
    <name type="scientific">Apophysomyces ossiformis</name>
    <dbReference type="NCBI Taxonomy" id="679940"/>
    <lineage>
        <taxon>Eukaryota</taxon>
        <taxon>Fungi</taxon>
        <taxon>Fungi incertae sedis</taxon>
        <taxon>Mucoromycota</taxon>
        <taxon>Mucoromycotina</taxon>
        <taxon>Mucoromycetes</taxon>
        <taxon>Mucorales</taxon>
        <taxon>Mucorineae</taxon>
        <taxon>Mucoraceae</taxon>
        <taxon>Apophysomyces</taxon>
    </lineage>
</organism>
<dbReference type="OrthoDB" id="1055148at2759"/>
<evidence type="ECO:0000256" key="4">
    <source>
        <dbReference type="ARBA" id="ARBA00022723"/>
    </source>
</evidence>
<sequence>MPRKSNTPPTVFHWIPYLGSAISFGKDPVGFLEKARAAYGDVFTIVICGRKVTYFLGAEGNSFVFNSPIAYVSAAEAYSPIVTPVFGKEVVFDCPNAVFMEQKRMIKFGLTTEQFREYVPLIEQETRQFLARFSKEPSKMDLSSGLHQLILMTASHCLMGKEVRAMVETKVAPLFYDLDQEDKKLYLTNFSFPFKQHNDMIQHLMEQSYKNGMPLPAHHVAHLMIALLFGGQHTSSSTSCWAILELARRPDLICQIREELNRLLPFKDAPLTLDIIKQCKYLESAVRETLRLHPPLGNLMRKVVQDLSHPPTGYVIPKGTYIGAANMVNHIDPRYFDKPRQFDPSRWERIKHTVSESNAATASFGEDYGFGWVAHSSSQTPYLPFGAGRHRCIGEQFGYVQLKTVLATFIRTLDFKLTESGFPSVDPASMVSMPVKPAEVFIQPLK</sequence>
<dbReference type="PRINTS" id="PR00385">
    <property type="entry name" value="P450"/>
</dbReference>
<keyword evidence="5 6" id="KW-0408">Iron</keyword>
<evidence type="ECO:0000256" key="3">
    <source>
        <dbReference type="ARBA" id="ARBA00022617"/>
    </source>
</evidence>
<evidence type="ECO:0000256" key="5">
    <source>
        <dbReference type="ARBA" id="ARBA00023004"/>
    </source>
</evidence>
<comment type="caution">
    <text evidence="8">The sequence shown here is derived from an EMBL/GenBank/DDBJ whole genome shotgun (WGS) entry which is preliminary data.</text>
</comment>
<keyword evidence="7" id="KW-0503">Monooxygenase</keyword>
<keyword evidence="4 6" id="KW-0479">Metal-binding</keyword>
<dbReference type="InterPro" id="IPR050529">
    <property type="entry name" value="CYP450_sterol_14alpha_dmase"/>
</dbReference>
<protein>
    <submittedName>
        <fullName evidence="8">Lanosterol 14-alpha-demethylase</fullName>
    </submittedName>
</protein>
<gene>
    <name evidence="8" type="primary">ERG11_2</name>
    <name evidence="8" type="ORF">EC973_002704</name>
</gene>
<dbReference type="InterPro" id="IPR002403">
    <property type="entry name" value="Cyt_P450_E_grp-IV"/>
</dbReference>
<dbReference type="PANTHER" id="PTHR24304">
    <property type="entry name" value="CYTOCHROME P450 FAMILY 7"/>
    <property type="match status" value="1"/>
</dbReference>
<evidence type="ECO:0000256" key="7">
    <source>
        <dbReference type="RuleBase" id="RU000461"/>
    </source>
</evidence>
<dbReference type="GO" id="GO:0004497">
    <property type="term" value="F:monooxygenase activity"/>
    <property type="evidence" value="ECO:0007669"/>
    <property type="project" value="UniProtKB-KW"/>
</dbReference>
<name>A0A8H7BNB3_9FUNG</name>
<dbReference type="EMBL" id="JABAYA010000177">
    <property type="protein sequence ID" value="KAF7722785.1"/>
    <property type="molecule type" value="Genomic_DNA"/>
</dbReference>
<evidence type="ECO:0000313" key="8">
    <source>
        <dbReference type="EMBL" id="KAF7722785.1"/>
    </source>
</evidence>
<dbReference type="GO" id="GO:0016705">
    <property type="term" value="F:oxidoreductase activity, acting on paired donors, with incorporation or reduction of molecular oxygen"/>
    <property type="evidence" value="ECO:0007669"/>
    <property type="project" value="InterPro"/>
</dbReference>
<keyword evidence="3 6" id="KW-0349">Heme</keyword>
<keyword evidence="7" id="KW-0560">Oxidoreductase</keyword>
<dbReference type="InterPro" id="IPR036396">
    <property type="entry name" value="Cyt_P450_sf"/>
</dbReference>
<reference evidence="8" key="1">
    <citation type="submission" date="2020-01" db="EMBL/GenBank/DDBJ databases">
        <title>Genome Sequencing of Three Apophysomyces-Like Fungal Strains Confirms a Novel Fungal Genus in the Mucoromycota with divergent Burkholderia-like Endosymbiotic Bacteria.</title>
        <authorList>
            <person name="Stajich J.E."/>
            <person name="Macias A.M."/>
            <person name="Carter-House D."/>
            <person name="Lovett B."/>
            <person name="Kasson L.R."/>
            <person name="Berry K."/>
            <person name="Grigoriev I."/>
            <person name="Chang Y."/>
            <person name="Spatafora J."/>
            <person name="Kasson M.T."/>
        </authorList>
    </citation>
    <scope>NUCLEOTIDE SEQUENCE</scope>
    <source>
        <strain evidence="8">NRRL A-21654</strain>
    </source>
</reference>
<dbReference type="GO" id="GO:0032259">
    <property type="term" value="P:methylation"/>
    <property type="evidence" value="ECO:0007669"/>
    <property type="project" value="UniProtKB-KW"/>
</dbReference>
<dbReference type="Gene3D" id="1.10.630.10">
    <property type="entry name" value="Cytochrome P450"/>
    <property type="match status" value="1"/>
</dbReference>
<evidence type="ECO:0000256" key="2">
    <source>
        <dbReference type="ARBA" id="ARBA00010617"/>
    </source>
</evidence>
<dbReference type="GO" id="GO:0005506">
    <property type="term" value="F:iron ion binding"/>
    <property type="evidence" value="ECO:0007669"/>
    <property type="project" value="InterPro"/>
</dbReference>
<evidence type="ECO:0000313" key="9">
    <source>
        <dbReference type="Proteomes" id="UP000605846"/>
    </source>
</evidence>
<dbReference type="CDD" id="cd11042">
    <property type="entry name" value="CYP51-like"/>
    <property type="match status" value="1"/>
</dbReference>
<dbReference type="Proteomes" id="UP000605846">
    <property type="component" value="Unassembled WGS sequence"/>
</dbReference>
<accession>A0A8H7BNB3</accession>
<keyword evidence="9" id="KW-1185">Reference proteome</keyword>
<dbReference type="GO" id="GO:0008168">
    <property type="term" value="F:methyltransferase activity"/>
    <property type="evidence" value="ECO:0007669"/>
    <property type="project" value="UniProtKB-KW"/>
</dbReference>
<dbReference type="GO" id="GO:0020037">
    <property type="term" value="F:heme binding"/>
    <property type="evidence" value="ECO:0007669"/>
    <property type="project" value="InterPro"/>
</dbReference>
<dbReference type="PRINTS" id="PR00465">
    <property type="entry name" value="EP450IV"/>
</dbReference>
<dbReference type="AlphaFoldDB" id="A0A8H7BNB3"/>
<keyword evidence="8" id="KW-0808">Transferase</keyword>
<feature type="binding site" description="axial binding residue" evidence="6">
    <location>
        <position position="392"/>
    </location>
    <ligand>
        <name>heme</name>
        <dbReference type="ChEBI" id="CHEBI:30413"/>
    </ligand>
    <ligandPart>
        <name>Fe</name>
        <dbReference type="ChEBI" id="CHEBI:18248"/>
    </ligandPart>
</feature>
<dbReference type="PANTHER" id="PTHR24304:SF2">
    <property type="entry name" value="24-HYDROXYCHOLESTEROL 7-ALPHA-HYDROXYLASE"/>
    <property type="match status" value="1"/>
</dbReference>
<dbReference type="InterPro" id="IPR001128">
    <property type="entry name" value="Cyt_P450"/>
</dbReference>
<evidence type="ECO:0000256" key="6">
    <source>
        <dbReference type="PIRSR" id="PIRSR602403-1"/>
    </source>
</evidence>
<evidence type="ECO:0000256" key="1">
    <source>
        <dbReference type="ARBA" id="ARBA00001971"/>
    </source>
</evidence>
<proteinExistence type="inferred from homology"/>
<dbReference type="SUPFAM" id="SSF48264">
    <property type="entry name" value="Cytochrome P450"/>
    <property type="match status" value="1"/>
</dbReference>
<comment type="cofactor">
    <cofactor evidence="1 6">
        <name>heme</name>
        <dbReference type="ChEBI" id="CHEBI:30413"/>
    </cofactor>
</comment>